<accession>A0A226EM59</accession>
<feature type="compositionally biased region" description="Polar residues" evidence="1">
    <location>
        <begin position="716"/>
        <end position="740"/>
    </location>
</feature>
<feature type="compositionally biased region" description="Polar residues" evidence="1">
    <location>
        <begin position="282"/>
        <end position="294"/>
    </location>
</feature>
<feature type="compositionally biased region" description="Low complexity" evidence="1">
    <location>
        <begin position="182"/>
        <end position="210"/>
    </location>
</feature>
<dbReference type="EMBL" id="LNIX01000003">
    <property type="protein sequence ID" value="OXA58549.1"/>
    <property type="molecule type" value="Genomic_DNA"/>
</dbReference>
<proteinExistence type="predicted"/>
<dbReference type="OrthoDB" id="5572587at2759"/>
<feature type="region of interest" description="Disordered" evidence="1">
    <location>
        <begin position="122"/>
        <end position="239"/>
    </location>
</feature>
<evidence type="ECO:0000256" key="1">
    <source>
        <dbReference type="SAM" id="MobiDB-lite"/>
    </source>
</evidence>
<gene>
    <name evidence="2" type="ORF">Fcan01_08155</name>
</gene>
<feature type="compositionally biased region" description="Basic and acidic residues" evidence="1">
    <location>
        <begin position="224"/>
        <end position="233"/>
    </location>
</feature>
<name>A0A226EM59_FOLCA</name>
<sequence>MDASDEFKFVVVSGRTRNNGHHKEGCRDPLPRSGSVENLRSVPVRIYNTSKNLKLEFLWNRAFKLFQHRTVKVYQAVSGINYQESYGERSCSHSGTSRSTGISLRAKSLSHSHLSISGLENIMEQPGTSRGNCSSGGGKGGSNRKILVEGSSSGNNDDDDNKIKTAYEQHQPVAMPRKRTVSKLASISSSSGSRNNATTTVNANPTTSSNKQQRPVSISGGEKPQGDEGRMDDNCISMGNNIRIPPPFLPAHLRRSQSARSRCSVDSLLSCHNHNDNGEISSTHVLSSNSSQFHSRVHKKLAKSNTQPTPVAAAASPIYNNSWSISSSPCPDFGSTGAFERGNCSDDCSSEIVSNLDSGLDTWKATTRSPSPCSSGMKPKLRDSSGIVCTISQRIPTSDAKSEGALQPEATSQISTRYDDSLENCRKMMNYNNNCSGTGNTTVVLINGCFESDLCQNVAQYDSLNLSDYDYECMSEVDLNSEPGSTGSGVVAAAFVGGVSSGVVCDKEKLTRVCNLSCENNELDSLDLTLFEEARRAGPVASFCATIMTDTTFRQDNDEPLYDTVCSEEHGDSLSGVRNYTPNESGGSNNINSWSDAGSEFEFMSTNAASNREIVMGHVPRGNPPEVDWEPYYCVLNQLDQIFTGYRSEDFYKIFPGTPTRPRSQNSGLTDNGISSTEVPRMRLDGGPNSIKCLIGNAAKWGMNTLLEEEEESGMLNGSTNDKSKNADSSSGSIHRNSSPPLGKFMQLLQA</sequence>
<comment type="caution">
    <text evidence="2">The sequence shown here is derived from an EMBL/GenBank/DDBJ whole genome shotgun (WGS) entry which is preliminary data.</text>
</comment>
<feature type="region of interest" description="Disordered" evidence="1">
    <location>
        <begin position="282"/>
        <end position="310"/>
    </location>
</feature>
<feature type="region of interest" description="Disordered" evidence="1">
    <location>
        <begin position="656"/>
        <end position="685"/>
    </location>
</feature>
<feature type="compositionally biased region" description="Polar residues" evidence="1">
    <location>
        <begin position="661"/>
        <end position="678"/>
    </location>
</feature>
<evidence type="ECO:0000313" key="2">
    <source>
        <dbReference type="EMBL" id="OXA58549.1"/>
    </source>
</evidence>
<protein>
    <submittedName>
        <fullName evidence="2">Putative Ras GTPase-activating protein</fullName>
    </submittedName>
</protein>
<dbReference type="AlphaFoldDB" id="A0A226EM59"/>
<keyword evidence="3" id="KW-1185">Reference proteome</keyword>
<dbReference type="Proteomes" id="UP000198287">
    <property type="component" value="Unassembled WGS sequence"/>
</dbReference>
<organism evidence="2 3">
    <name type="scientific">Folsomia candida</name>
    <name type="common">Springtail</name>
    <dbReference type="NCBI Taxonomy" id="158441"/>
    <lineage>
        <taxon>Eukaryota</taxon>
        <taxon>Metazoa</taxon>
        <taxon>Ecdysozoa</taxon>
        <taxon>Arthropoda</taxon>
        <taxon>Hexapoda</taxon>
        <taxon>Collembola</taxon>
        <taxon>Entomobryomorpha</taxon>
        <taxon>Isotomoidea</taxon>
        <taxon>Isotomidae</taxon>
        <taxon>Proisotominae</taxon>
        <taxon>Folsomia</taxon>
    </lineage>
</organism>
<feature type="region of interest" description="Disordered" evidence="1">
    <location>
        <begin position="710"/>
        <end position="751"/>
    </location>
</feature>
<evidence type="ECO:0000313" key="3">
    <source>
        <dbReference type="Proteomes" id="UP000198287"/>
    </source>
</evidence>
<reference evidence="2 3" key="1">
    <citation type="submission" date="2015-12" db="EMBL/GenBank/DDBJ databases">
        <title>The genome of Folsomia candida.</title>
        <authorList>
            <person name="Faddeeva A."/>
            <person name="Derks M.F."/>
            <person name="Anvar Y."/>
            <person name="Smit S."/>
            <person name="Van Straalen N."/>
            <person name="Roelofs D."/>
        </authorList>
    </citation>
    <scope>NUCLEOTIDE SEQUENCE [LARGE SCALE GENOMIC DNA]</scope>
    <source>
        <strain evidence="2 3">VU population</strain>
        <tissue evidence="2">Whole body</tissue>
    </source>
</reference>